<keyword evidence="4" id="KW-1185">Reference proteome</keyword>
<keyword evidence="2" id="KW-1133">Transmembrane helix</keyword>
<sequence length="290" mass="34092">MKEQFISEIKNKQYPAKETLSKLDSLKENNTFFEPFDGNRIGEFLPAHRWDNQYFTEKAEYLNLNFSYELCLHLLEIKQFLQDQNADYRFKITPNKETVMNTEKNIEKSFQEPDLTGFKPVSYLVEALTNNNISEIRSALMIVLNDRDLSIQEMLCSIYYVWHKNQAVFEESKQNAFIDPINHDESVWNKDYFFQQQTFLNRNFTLERILHLLNVRESLIKSGHPDFQPKNKSTETKTENHTQVKFSTNRASTNKEHLYQPDQHNDFIKKALAVGGAVLAAIAVLFFIVK</sequence>
<name>A0ABV6HYJ5_9PAST</name>
<organism evidence="3 4">
    <name type="scientific">Gallibacterium melopsittaci</name>
    <dbReference type="NCBI Taxonomy" id="516063"/>
    <lineage>
        <taxon>Bacteria</taxon>
        <taxon>Pseudomonadati</taxon>
        <taxon>Pseudomonadota</taxon>
        <taxon>Gammaproteobacteria</taxon>
        <taxon>Pasteurellales</taxon>
        <taxon>Pasteurellaceae</taxon>
        <taxon>Gallibacterium</taxon>
    </lineage>
</organism>
<evidence type="ECO:0000256" key="2">
    <source>
        <dbReference type="SAM" id="Phobius"/>
    </source>
</evidence>
<dbReference type="Proteomes" id="UP001589769">
    <property type="component" value="Unassembled WGS sequence"/>
</dbReference>
<dbReference type="RefSeq" id="WP_382375951.1">
    <property type="nucleotide sequence ID" value="NZ_JBHLWA010000049.1"/>
</dbReference>
<protein>
    <submittedName>
        <fullName evidence="3">Uncharacterized protein</fullName>
    </submittedName>
</protein>
<dbReference type="EMBL" id="JBHLWA010000049">
    <property type="protein sequence ID" value="MFC0323944.1"/>
    <property type="molecule type" value="Genomic_DNA"/>
</dbReference>
<gene>
    <name evidence="3" type="ORF">ACFFHT_10335</name>
</gene>
<feature type="region of interest" description="Disordered" evidence="1">
    <location>
        <begin position="224"/>
        <end position="251"/>
    </location>
</feature>
<keyword evidence="2" id="KW-0812">Transmembrane</keyword>
<evidence type="ECO:0000313" key="3">
    <source>
        <dbReference type="EMBL" id="MFC0323944.1"/>
    </source>
</evidence>
<feature type="compositionally biased region" description="Basic and acidic residues" evidence="1">
    <location>
        <begin position="224"/>
        <end position="242"/>
    </location>
</feature>
<comment type="caution">
    <text evidence="3">The sequence shown here is derived from an EMBL/GenBank/DDBJ whole genome shotgun (WGS) entry which is preliminary data.</text>
</comment>
<keyword evidence="2" id="KW-0472">Membrane</keyword>
<evidence type="ECO:0000256" key="1">
    <source>
        <dbReference type="SAM" id="MobiDB-lite"/>
    </source>
</evidence>
<evidence type="ECO:0000313" key="4">
    <source>
        <dbReference type="Proteomes" id="UP001589769"/>
    </source>
</evidence>
<feature type="transmembrane region" description="Helical" evidence="2">
    <location>
        <begin position="271"/>
        <end position="289"/>
    </location>
</feature>
<accession>A0ABV6HYJ5</accession>
<proteinExistence type="predicted"/>
<reference evidence="3 4" key="1">
    <citation type="submission" date="2024-09" db="EMBL/GenBank/DDBJ databases">
        <authorList>
            <person name="Sun Q."/>
            <person name="Mori K."/>
        </authorList>
    </citation>
    <scope>NUCLEOTIDE SEQUENCE [LARGE SCALE GENOMIC DNA]</scope>
    <source>
        <strain evidence="3 4">CCM 7538</strain>
    </source>
</reference>